<reference evidence="1 2" key="1">
    <citation type="submission" date="2024-04" db="EMBL/GenBank/DDBJ databases">
        <title>Defined microbial consortia suppress multidrug-resistant proinflammatory Enterobacteriaceae via ecological control.</title>
        <authorList>
            <person name="Furuichi M."/>
            <person name="Kawaguchi T."/>
            <person name="Pust M."/>
            <person name="Yasuma K."/>
            <person name="Plichta D."/>
            <person name="Hasegawa N."/>
            <person name="Ohya T."/>
            <person name="Bhattarai S."/>
            <person name="Sasajima S."/>
            <person name="Aoto Y."/>
            <person name="Tuganbaev T."/>
            <person name="Yaginuma M."/>
            <person name="Ueda M."/>
            <person name="Okahashi N."/>
            <person name="Amafuji K."/>
            <person name="Kiridooshi Y."/>
            <person name="Sugita K."/>
            <person name="Strazar M."/>
            <person name="Skelly A."/>
            <person name="Suda W."/>
            <person name="Hattori M."/>
            <person name="Nakamoto N."/>
            <person name="Caballero S."/>
            <person name="Norman J."/>
            <person name="Olle B."/>
            <person name="Tanoue T."/>
            <person name="Arita M."/>
            <person name="Bucci V."/>
            <person name="Atarashi K."/>
            <person name="Xavier R."/>
            <person name="Honda K."/>
        </authorList>
    </citation>
    <scope>NUCLEOTIDE SEQUENCE [LARGE SCALE GENOMIC DNA]</scope>
    <source>
        <strain evidence="2">k04-0078-D8-1</strain>
    </source>
</reference>
<dbReference type="Proteomes" id="UP001600943">
    <property type="component" value="Unassembled WGS sequence"/>
</dbReference>
<name>A0ABQ0B3D3_9FIRM</name>
<gene>
    <name evidence="1" type="ORF">K040078D81_00870</name>
</gene>
<sequence>MTPGYVEGVMSIPINFFTSSLDICPKSSVDEKARDMFCADIFCGKYIGQTDCESLILSIRQAGERSGCNATDVRQKAVPLVFYCRLES</sequence>
<evidence type="ECO:0000313" key="1">
    <source>
        <dbReference type="EMBL" id="GAA6405970.1"/>
    </source>
</evidence>
<proteinExistence type="predicted"/>
<dbReference type="EMBL" id="BAABYW010000001">
    <property type="protein sequence ID" value="GAA6405970.1"/>
    <property type="molecule type" value="Genomic_DNA"/>
</dbReference>
<evidence type="ECO:0000313" key="2">
    <source>
        <dbReference type="Proteomes" id="UP001600943"/>
    </source>
</evidence>
<keyword evidence="2" id="KW-1185">Reference proteome</keyword>
<organism evidence="1 2">
    <name type="scientific">Blautia hominis</name>
    <dbReference type="NCBI Taxonomy" id="2025493"/>
    <lineage>
        <taxon>Bacteria</taxon>
        <taxon>Bacillati</taxon>
        <taxon>Bacillota</taxon>
        <taxon>Clostridia</taxon>
        <taxon>Lachnospirales</taxon>
        <taxon>Lachnospiraceae</taxon>
        <taxon>Blautia</taxon>
    </lineage>
</organism>
<accession>A0ABQ0B3D3</accession>
<protein>
    <submittedName>
        <fullName evidence="1">Uncharacterized protein</fullName>
    </submittedName>
</protein>
<comment type="caution">
    <text evidence="1">The sequence shown here is derived from an EMBL/GenBank/DDBJ whole genome shotgun (WGS) entry which is preliminary data.</text>
</comment>